<evidence type="ECO:0000313" key="3">
    <source>
        <dbReference type="EMBL" id="TCU63486.1"/>
    </source>
</evidence>
<dbReference type="Proteomes" id="UP000295773">
    <property type="component" value="Unassembled WGS sequence"/>
</dbReference>
<sequence>MEKLSRVKKYEDLRKSIEMDNNIDATVQDESLAASENLLKSFDSSVFKKVEIKEEEETPKRAKAFDDQTETNKENLNDTFTNEYLDDFIKEVRDYNIRKGNRESEDTEVDILYQLNAANRAKRTRYIQEIKDEVPEMVQESPKTVLSKEEIAQEVKNLLRDDSIAEDVQETVAPPETTETMETLISDIQEEEALETEETNDEAIPDVSQTQQIITEPVKKIITPVYEDVEEEDVQEIDDVQLDNTYHKKLIEETQQLRVQMDEYEEELTDLSDGVEKTNKLLNFVLCFLILVLLVVIGFIGYSIWKAGGFNL</sequence>
<keyword evidence="2" id="KW-0472">Membrane</keyword>
<dbReference type="EMBL" id="SMBP01000001">
    <property type="protein sequence ID" value="TCU63486.1"/>
    <property type="molecule type" value="Genomic_DNA"/>
</dbReference>
<organism evidence="3 4">
    <name type="scientific">Longicatena caecimuris</name>
    <dbReference type="NCBI Taxonomy" id="1796635"/>
    <lineage>
        <taxon>Bacteria</taxon>
        <taxon>Bacillati</taxon>
        <taxon>Bacillota</taxon>
        <taxon>Erysipelotrichia</taxon>
        <taxon>Erysipelotrichales</taxon>
        <taxon>Erysipelotrichaceae</taxon>
        <taxon>Longicatena</taxon>
    </lineage>
</organism>
<keyword evidence="2" id="KW-0812">Transmembrane</keyword>
<dbReference type="AlphaFoldDB" id="A0A4R3TMK5"/>
<protein>
    <submittedName>
        <fullName evidence="3">Uncharacterized protein</fullName>
    </submittedName>
</protein>
<evidence type="ECO:0000313" key="4">
    <source>
        <dbReference type="Proteomes" id="UP000295773"/>
    </source>
</evidence>
<feature type="transmembrane region" description="Helical" evidence="2">
    <location>
        <begin position="281"/>
        <end position="305"/>
    </location>
</feature>
<keyword evidence="4" id="KW-1185">Reference proteome</keyword>
<gene>
    <name evidence="3" type="ORF">EDD61_101138</name>
</gene>
<accession>A0A4R3TMK5</accession>
<proteinExistence type="predicted"/>
<reference evidence="3 4" key="1">
    <citation type="submission" date="2019-03" db="EMBL/GenBank/DDBJ databases">
        <title>Genomic Encyclopedia of Type Strains, Phase IV (KMG-IV): sequencing the most valuable type-strain genomes for metagenomic binning, comparative biology and taxonomic classification.</title>
        <authorList>
            <person name="Goeker M."/>
        </authorList>
    </citation>
    <scope>NUCLEOTIDE SEQUENCE [LARGE SCALE GENOMIC DNA]</scope>
    <source>
        <strain evidence="3 4">DSM 29481</strain>
    </source>
</reference>
<evidence type="ECO:0000256" key="2">
    <source>
        <dbReference type="SAM" id="Phobius"/>
    </source>
</evidence>
<name>A0A4R3TMK5_9FIRM</name>
<feature type="coiled-coil region" evidence="1">
    <location>
        <begin position="247"/>
        <end position="281"/>
    </location>
</feature>
<keyword evidence="2" id="KW-1133">Transmembrane helix</keyword>
<comment type="caution">
    <text evidence="3">The sequence shown here is derived from an EMBL/GenBank/DDBJ whole genome shotgun (WGS) entry which is preliminary data.</text>
</comment>
<dbReference type="RefSeq" id="WP_132223249.1">
    <property type="nucleotide sequence ID" value="NZ_JANKBG010000001.1"/>
</dbReference>
<evidence type="ECO:0000256" key="1">
    <source>
        <dbReference type="SAM" id="Coils"/>
    </source>
</evidence>
<keyword evidence="1" id="KW-0175">Coiled coil</keyword>